<dbReference type="OrthoDB" id="445566at2759"/>
<evidence type="ECO:0000256" key="3">
    <source>
        <dbReference type="ARBA" id="ARBA00009386"/>
    </source>
</evidence>
<dbReference type="Pfam" id="PF02109">
    <property type="entry name" value="DAD"/>
    <property type="match status" value="1"/>
</dbReference>
<reference evidence="10" key="1">
    <citation type="submission" date="2025-08" db="UniProtKB">
        <authorList>
            <consortium name="RefSeq"/>
        </authorList>
    </citation>
    <scope>IDENTIFICATION</scope>
    <source>
        <tissue evidence="10">Whole organism</tissue>
    </source>
</reference>
<comment type="subcellular location">
    <subcellularLocation>
        <location evidence="1 8">Endoplasmic reticulum membrane</location>
        <topology evidence="1 8">Multi-pass membrane protein</topology>
    </subcellularLocation>
</comment>
<dbReference type="Proteomes" id="UP000694843">
    <property type="component" value="Unplaced"/>
</dbReference>
<feature type="transmembrane region" description="Helical" evidence="8">
    <location>
        <begin position="115"/>
        <end position="133"/>
    </location>
</feature>
<dbReference type="KEGG" id="hazt:108669776"/>
<evidence type="ECO:0000256" key="7">
    <source>
        <dbReference type="ARBA" id="ARBA00023136"/>
    </source>
</evidence>
<comment type="similarity">
    <text evidence="3 8">Belongs to the DAD/OST2 family.</text>
</comment>
<dbReference type="AlphaFoldDB" id="A0A8B7NGC2"/>
<organism evidence="9 10">
    <name type="scientific">Hyalella azteca</name>
    <name type="common">Amphipod</name>
    <dbReference type="NCBI Taxonomy" id="294128"/>
    <lineage>
        <taxon>Eukaryota</taxon>
        <taxon>Metazoa</taxon>
        <taxon>Ecdysozoa</taxon>
        <taxon>Arthropoda</taxon>
        <taxon>Crustacea</taxon>
        <taxon>Multicrustacea</taxon>
        <taxon>Malacostraca</taxon>
        <taxon>Eumalacostraca</taxon>
        <taxon>Peracarida</taxon>
        <taxon>Amphipoda</taxon>
        <taxon>Senticaudata</taxon>
        <taxon>Talitrida</taxon>
        <taxon>Talitroidea</taxon>
        <taxon>Hyalellidae</taxon>
        <taxon>Hyalella</taxon>
    </lineage>
</organism>
<dbReference type="PIRSF" id="PIRSF005588">
    <property type="entry name" value="DAD"/>
    <property type="match status" value="1"/>
</dbReference>
<keyword evidence="6 8" id="KW-1133">Transmembrane helix</keyword>
<dbReference type="RefSeq" id="XP_018012675.1">
    <property type="nucleotide sequence ID" value="XM_018157186.2"/>
</dbReference>
<evidence type="ECO:0000256" key="8">
    <source>
        <dbReference type="RuleBase" id="RU361136"/>
    </source>
</evidence>
<evidence type="ECO:0000256" key="1">
    <source>
        <dbReference type="ARBA" id="ARBA00004477"/>
    </source>
</evidence>
<accession>A0A8B7NGC2</accession>
<dbReference type="OMA" id="HIILHIV"/>
<comment type="subunit">
    <text evidence="8">Component of the oligosaccharyltransferase (OST) complex.</text>
</comment>
<dbReference type="InterPro" id="IPR003038">
    <property type="entry name" value="DAD/Ost2"/>
</dbReference>
<protein>
    <recommendedName>
        <fullName evidence="8">Dolichyl-diphosphooligosaccharide--protein glycosyltransferase subunit DAD1</fullName>
        <shortName evidence="8">Oligosaccharyl transferase subunit DAD1</shortName>
    </recommendedName>
</protein>
<keyword evidence="5 8" id="KW-0256">Endoplasmic reticulum</keyword>
<evidence type="ECO:0000313" key="9">
    <source>
        <dbReference type="Proteomes" id="UP000694843"/>
    </source>
</evidence>
<feature type="transmembrane region" description="Helical" evidence="8">
    <location>
        <begin position="77"/>
        <end position="94"/>
    </location>
</feature>
<gene>
    <name evidence="10" type="primary">LOC108669776</name>
</gene>
<evidence type="ECO:0000313" key="10">
    <source>
        <dbReference type="RefSeq" id="XP_018012675.1"/>
    </source>
</evidence>
<comment type="function">
    <text evidence="8">Subunit of the oligosaccharyl transferase (OST) complex that catalyzes the initial transfer of a defined glycan (Glc(3)Man(9)GlcNAc(2) in eukaryotes) from the lipid carrier dolichol-pyrophosphate to an asparagine residue within an Asn-X-Ser/Thr consensus motif in nascent polypeptide chains, the first step in protein N-glycosylation. N-glycosylation occurs cotranslationally and the complex associates with the Sec61 complex at the channel-forming translocon complex that mediates protein translocation across the endoplasmic reticulum (ER). All subunits are required for a maximal enzyme activity.</text>
</comment>
<keyword evidence="7 8" id="KW-0472">Membrane</keyword>
<proteinExistence type="inferred from homology"/>
<dbReference type="PANTHER" id="PTHR10705">
    <property type="entry name" value="DOLICHYL-DIPHOSPHOOLIGOSACCHARIDE--PROTEIN GLYCOSYLTRANSFERASE SUBUNIT DAD1"/>
    <property type="match status" value="1"/>
</dbReference>
<keyword evidence="4 8" id="KW-0812">Transmembrane</keyword>
<dbReference type="CTD" id="1603"/>
<feature type="transmembrane region" description="Helical" evidence="8">
    <location>
        <begin position="51"/>
        <end position="71"/>
    </location>
</feature>
<dbReference type="PANTHER" id="PTHR10705:SF0">
    <property type="entry name" value="DOLICHYL-DIPHOSPHOOLIGOSACCHARIDE--PROTEIN GLYCOSYLTRANSFERASE SUBUNIT DAD1"/>
    <property type="match status" value="1"/>
</dbReference>
<dbReference type="GO" id="GO:0008250">
    <property type="term" value="C:oligosaccharyltransferase complex"/>
    <property type="evidence" value="ECO:0007669"/>
    <property type="project" value="InterPro"/>
</dbReference>
<evidence type="ECO:0000256" key="4">
    <source>
        <dbReference type="ARBA" id="ARBA00022692"/>
    </source>
</evidence>
<dbReference type="GO" id="GO:0006487">
    <property type="term" value="P:protein N-linked glycosylation"/>
    <property type="evidence" value="ECO:0007669"/>
    <property type="project" value="TreeGrafter"/>
</dbReference>
<sequence length="134" mass="14565">MAHKVAGQKSGNAAASSTAAASSLSLATVLHNFQVDYQKNTPKRLKMVDAYLLYILLTGVIQFAYCCLVGTFPFNSFLSGFISTVGCFVLGVCIRLQANPQNKQQFDSISPERGFADFIFAHIVLHLVIVNFIG</sequence>
<evidence type="ECO:0000256" key="5">
    <source>
        <dbReference type="ARBA" id="ARBA00022824"/>
    </source>
</evidence>
<evidence type="ECO:0000256" key="2">
    <source>
        <dbReference type="ARBA" id="ARBA00004922"/>
    </source>
</evidence>
<evidence type="ECO:0000256" key="6">
    <source>
        <dbReference type="ARBA" id="ARBA00022989"/>
    </source>
</evidence>
<name>A0A8B7NGC2_HYAAZ</name>
<dbReference type="GeneID" id="108669776"/>
<comment type="pathway">
    <text evidence="2 8">Protein modification; protein glycosylation.</text>
</comment>
<dbReference type="UniPathway" id="UPA00378"/>
<keyword evidence="9" id="KW-1185">Reference proteome</keyword>